<feature type="transmembrane region" description="Helical" evidence="1">
    <location>
        <begin position="30"/>
        <end position="46"/>
    </location>
</feature>
<dbReference type="EMBL" id="BARS01016644">
    <property type="protein sequence ID" value="GAF89161.1"/>
    <property type="molecule type" value="Genomic_DNA"/>
</dbReference>
<keyword evidence="1" id="KW-0472">Membrane</keyword>
<name>X0TPH9_9ZZZZ</name>
<proteinExistence type="predicted"/>
<feature type="non-terminal residue" evidence="2">
    <location>
        <position position="1"/>
    </location>
</feature>
<sequence>AEFALQFIFVGIAGAICFILYFAIPFFLFVLASIVIMLGGAALAFLKSGGRSLPTVLKNFLSFSLKPKLYLWKKKGGLPPKIIEEKLKLEEDEEAPVPKIIGKSRLKNLSSEIEIK</sequence>
<comment type="caution">
    <text evidence="2">The sequence shown here is derived from an EMBL/GenBank/DDBJ whole genome shotgun (WGS) entry which is preliminary data.</text>
</comment>
<accession>X0TPH9</accession>
<gene>
    <name evidence="2" type="ORF">S01H1_27349</name>
</gene>
<keyword evidence="1" id="KW-1133">Transmembrane helix</keyword>
<keyword evidence="1" id="KW-0812">Transmembrane</keyword>
<protein>
    <recommendedName>
        <fullName evidence="3">PrgI family protein</fullName>
    </recommendedName>
</protein>
<organism evidence="2">
    <name type="scientific">marine sediment metagenome</name>
    <dbReference type="NCBI Taxonomy" id="412755"/>
    <lineage>
        <taxon>unclassified sequences</taxon>
        <taxon>metagenomes</taxon>
        <taxon>ecological metagenomes</taxon>
    </lineage>
</organism>
<dbReference type="AlphaFoldDB" id="X0TPH9"/>
<evidence type="ECO:0000256" key="1">
    <source>
        <dbReference type="SAM" id="Phobius"/>
    </source>
</evidence>
<evidence type="ECO:0000313" key="2">
    <source>
        <dbReference type="EMBL" id="GAF89161.1"/>
    </source>
</evidence>
<evidence type="ECO:0008006" key="3">
    <source>
        <dbReference type="Google" id="ProtNLM"/>
    </source>
</evidence>
<reference evidence="2" key="1">
    <citation type="journal article" date="2014" name="Front. Microbiol.">
        <title>High frequency of phylogenetically diverse reductive dehalogenase-homologous genes in deep subseafloor sedimentary metagenomes.</title>
        <authorList>
            <person name="Kawai M."/>
            <person name="Futagami T."/>
            <person name="Toyoda A."/>
            <person name="Takaki Y."/>
            <person name="Nishi S."/>
            <person name="Hori S."/>
            <person name="Arai W."/>
            <person name="Tsubouchi T."/>
            <person name="Morono Y."/>
            <person name="Uchiyama I."/>
            <person name="Ito T."/>
            <person name="Fujiyama A."/>
            <person name="Inagaki F."/>
            <person name="Takami H."/>
        </authorList>
    </citation>
    <scope>NUCLEOTIDE SEQUENCE</scope>
    <source>
        <strain evidence="2">Expedition CK06-06</strain>
    </source>
</reference>
<feature type="transmembrane region" description="Helical" evidence="1">
    <location>
        <begin position="7"/>
        <end position="24"/>
    </location>
</feature>